<gene>
    <name evidence="1" type="ORF">AMELA_G00265710</name>
</gene>
<dbReference type="AlphaFoldDB" id="A0A7J5ZPT4"/>
<dbReference type="Proteomes" id="UP000593565">
    <property type="component" value="Unassembled WGS sequence"/>
</dbReference>
<sequence>MHTGKSDVRVRSKCAALLGMLGHHHGFAELADLTDLCWKQDERVERLQDADFVLAKTATAQEKAHPNKSHTPSFCMAPGQGQEPRFTNGRNPRASGLLIVIASVTRVSASGSGDRFGTVVDEDEGEVRAACGGRIARGDAGRFRRVVCPAERTGRTVQRNLMFVSRFAGTHAALFVF</sequence>
<evidence type="ECO:0000313" key="1">
    <source>
        <dbReference type="EMBL" id="KAF4072684.1"/>
    </source>
</evidence>
<dbReference type="EMBL" id="JAAGNN010000025">
    <property type="protein sequence ID" value="KAF4072684.1"/>
    <property type="molecule type" value="Genomic_DNA"/>
</dbReference>
<comment type="caution">
    <text evidence="1">The sequence shown here is derived from an EMBL/GenBank/DDBJ whole genome shotgun (WGS) entry which is preliminary data.</text>
</comment>
<evidence type="ECO:0000313" key="2">
    <source>
        <dbReference type="Proteomes" id="UP000593565"/>
    </source>
</evidence>
<organism evidence="1 2">
    <name type="scientific">Ameiurus melas</name>
    <name type="common">Black bullhead</name>
    <name type="synonym">Silurus melas</name>
    <dbReference type="NCBI Taxonomy" id="219545"/>
    <lineage>
        <taxon>Eukaryota</taxon>
        <taxon>Metazoa</taxon>
        <taxon>Chordata</taxon>
        <taxon>Craniata</taxon>
        <taxon>Vertebrata</taxon>
        <taxon>Euteleostomi</taxon>
        <taxon>Actinopterygii</taxon>
        <taxon>Neopterygii</taxon>
        <taxon>Teleostei</taxon>
        <taxon>Ostariophysi</taxon>
        <taxon>Siluriformes</taxon>
        <taxon>Ictaluridae</taxon>
        <taxon>Ameiurus</taxon>
    </lineage>
</organism>
<name>A0A7J5ZPT4_AMEME</name>
<reference evidence="1 2" key="1">
    <citation type="submission" date="2020-02" db="EMBL/GenBank/DDBJ databases">
        <title>A chromosome-scale genome assembly of the black bullhead catfish (Ameiurus melas).</title>
        <authorList>
            <person name="Wen M."/>
            <person name="Zham M."/>
            <person name="Cabau C."/>
            <person name="Klopp C."/>
            <person name="Donnadieu C."/>
            <person name="Roques C."/>
            <person name="Bouchez O."/>
            <person name="Lampietro C."/>
            <person name="Jouanno E."/>
            <person name="Herpin A."/>
            <person name="Louis A."/>
            <person name="Berthelot C."/>
            <person name="Parey E."/>
            <person name="Roest-Crollius H."/>
            <person name="Braasch I."/>
            <person name="Postlethwait J."/>
            <person name="Robinson-Rechavi M."/>
            <person name="Echchiki A."/>
            <person name="Begum T."/>
            <person name="Montfort J."/>
            <person name="Schartl M."/>
            <person name="Bobe J."/>
            <person name="Guiguen Y."/>
        </authorList>
    </citation>
    <scope>NUCLEOTIDE SEQUENCE [LARGE SCALE GENOMIC DNA]</scope>
    <source>
        <strain evidence="1">M_S1</strain>
        <tissue evidence="1">Blood</tissue>
    </source>
</reference>
<accession>A0A7J5ZPT4</accession>
<keyword evidence="2" id="KW-1185">Reference proteome</keyword>
<proteinExistence type="predicted"/>
<protein>
    <submittedName>
        <fullName evidence="1">Uncharacterized protein</fullName>
    </submittedName>
</protein>